<organism evidence="1 2">
    <name type="scientific">Lachnoanaerobaculum gingivalis</name>
    <dbReference type="NCBI Taxonomy" id="2490855"/>
    <lineage>
        <taxon>Bacteria</taxon>
        <taxon>Bacillati</taxon>
        <taxon>Bacillota</taxon>
        <taxon>Clostridia</taxon>
        <taxon>Lachnospirales</taxon>
        <taxon>Lachnospiraceae</taxon>
        <taxon>Lachnoanaerobaculum</taxon>
    </lineage>
</organism>
<proteinExistence type="predicted"/>
<dbReference type="EMBL" id="RRCO01000002">
    <property type="protein sequence ID" value="RRJ26092.1"/>
    <property type="molecule type" value="Genomic_DNA"/>
</dbReference>
<dbReference type="Proteomes" id="UP000272490">
    <property type="component" value="Unassembled WGS sequence"/>
</dbReference>
<protein>
    <submittedName>
        <fullName evidence="1">Uncharacterized protein</fullName>
    </submittedName>
</protein>
<name>A0A3P3QXX2_9FIRM</name>
<dbReference type="OrthoDB" id="2085696at2"/>
<dbReference type="RefSeq" id="WP_128673891.1">
    <property type="nucleotide sequence ID" value="NZ_RRCO01000002.1"/>
</dbReference>
<evidence type="ECO:0000313" key="2">
    <source>
        <dbReference type="Proteomes" id="UP000272490"/>
    </source>
</evidence>
<reference evidence="1 2" key="1">
    <citation type="submission" date="2018-11" db="EMBL/GenBank/DDBJ databases">
        <title>Genome sequencing of Lachnoanaerobaculum sp. KCOM 2030 (= ChDC B114).</title>
        <authorList>
            <person name="Kook J.-K."/>
            <person name="Park S.-N."/>
            <person name="Lim Y.K."/>
        </authorList>
    </citation>
    <scope>NUCLEOTIDE SEQUENCE [LARGE SCALE GENOMIC DNA]</scope>
    <source>
        <strain evidence="1 2">KCOM 2030</strain>
    </source>
</reference>
<evidence type="ECO:0000313" key="1">
    <source>
        <dbReference type="EMBL" id="RRJ26092.1"/>
    </source>
</evidence>
<gene>
    <name evidence="1" type="ORF">EHV10_06050</name>
</gene>
<accession>A0A3P3QXX2</accession>
<comment type="caution">
    <text evidence="1">The sequence shown here is derived from an EMBL/GenBank/DDBJ whole genome shotgun (WGS) entry which is preliminary data.</text>
</comment>
<sequence length="162" mass="19310">MDINPVDKKNEICKLLDDLEAEYEIHAFGEMNKEYEYLEEGNICITVLNPTCQYKLYIDLEYYGEFTLSYYRWHSHYFPDDMDYEVFYNDLTAILNNTKCTENVSSKKRWIYNTLKEIKDTESYNFKVAESLPGEFVKELKKVGGSVELFFWDCNKNITIDI</sequence>
<keyword evidence="2" id="KW-1185">Reference proteome</keyword>
<dbReference type="AlphaFoldDB" id="A0A3P3QXX2"/>